<dbReference type="PANTHER" id="PTHR43798:SF5">
    <property type="entry name" value="MONOACYLGLYCEROL LIPASE ABHD6"/>
    <property type="match status" value="1"/>
</dbReference>
<protein>
    <recommendedName>
        <fullName evidence="2">acylglycerol lipase</fullName>
        <ecNumber evidence="2">3.1.1.23</ecNumber>
    </recommendedName>
</protein>
<evidence type="ECO:0000256" key="4">
    <source>
        <dbReference type="ARBA" id="ARBA00037874"/>
    </source>
</evidence>
<dbReference type="GO" id="GO:0005765">
    <property type="term" value="C:lysosomal membrane"/>
    <property type="evidence" value="ECO:0007669"/>
    <property type="project" value="UniProtKB-SubCell"/>
</dbReference>
<evidence type="ECO:0000256" key="2">
    <source>
        <dbReference type="ARBA" id="ARBA00013254"/>
    </source>
</evidence>
<organism evidence="10 11">
    <name type="scientific">Cephus cinctus</name>
    <name type="common">Wheat stem sawfly</name>
    <dbReference type="NCBI Taxonomy" id="211228"/>
    <lineage>
        <taxon>Eukaryota</taxon>
        <taxon>Metazoa</taxon>
        <taxon>Ecdysozoa</taxon>
        <taxon>Arthropoda</taxon>
        <taxon>Hexapoda</taxon>
        <taxon>Insecta</taxon>
        <taxon>Pterygota</taxon>
        <taxon>Neoptera</taxon>
        <taxon>Endopterygota</taxon>
        <taxon>Hymenoptera</taxon>
        <taxon>Cephoidea</taxon>
        <taxon>Cephidae</taxon>
        <taxon>Cephus</taxon>
    </lineage>
</organism>
<accession>A0AAJ7CG63</accession>
<dbReference type="InterPro" id="IPR029058">
    <property type="entry name" value="AB_hydrolase_fold"/>
</dbReference>
<evidence type="ECO:0000256" key="5">
    <source>
        <dbReference type="ARBA" id="ARBA00046308"/>
    </source>
</evidence>
<evidence type="ECO:0000313" key="10">
    <source>
        <dbReference type="Proteomes" id="UP000694920"/>
    </source>
</evidence>
<feature type="compositionally biased region" description="Basic and acidic residues" evidence="8">
    <location>
        <begin position="400"/>
        <end position="433"/>
    </location>
</feature>
<dbReference type="Proteomes" id="UP000694920">
    <property type="component" value="Unplaced"/>
</dbReference>
<feature type="domain" description="AB hydrolase-1" evidence="9">
    <location>
        <begin position="577"/>
        <end position="686"/>
    </location>
</feature>
<name>A0AAJ7CG63_CEPCN</name>
<dbReference type="InterPro" id="IPR050266">
    <property type="entry name" value="AB_hydrolase_sf"/>
</dbReference>
<dbReference type="PRINTS" id="PR00111">
    <property type="entry name" value="ABHYDROLASE"/>
</dbReference>
<dbReference type="InterPro" id="IPR000073">
    <property type="entry name" value="AB_hydrolase_1"/>
</dbReference>
<dbReference type="SUPFAM" id="SSF53474">
    <property type="entry name" value="alpha/beta-Hydrolases"/>
    <property type="match status" value="1"/>
</dbReference>
<comment type="catalytic activity">
    <reaction evidence="1">
        <text>Hydrolyzes glycerol monoesters of long-chain fatty acids.</text>
        <dbReference type="EC" id="3.1.1.23"/>
    </reaction>
</comment>
<evidence type="ECO:0000259" key="9">
    <source>
        <dbReference type="Pfam" id="PF00561"/>
    </source>
</evidence>
<keyword evidence="10" id="KW-1185">Reference proteome</keyword>
<dbReference type="Pfam" id="PF00561">
    <property type="entry name" value="Abhydrolase_1"/>
    <property type="match status" value="1"/>
</dbReference>
<evidence type="ECO:0000256" key="7">
    <source>
        <dbReference type="ARBA" id="ARBA00049568"/>
    </source>
</evidence>
<dbReference type="GO" id="GO:0047372">
    <property type="term" value="F:monoacylglycerol lipase activity"/>
    <property type="evidence" value="ECO:0007669"/>
    <property type="project" value="UniProtKB-EC"/>
</dbReference>
<feature type="compositionally biased region" description="Polar residues" evidence="8">
    <location>
        <begin position="455"/>
        <end position="466"/>
    </location>
</feature>
<dbReference type="GO" id="GO:0031902">
    <property type="term" value="C:late endosome membrane"/>
    <property type="evidence" value="ECO:0007669"/>
    <property type="project" value="UniProtKB-SubCell"/>
</dbReference>
<dbReference type="RefSeq" id="XP_015609424.1">
    <property type="nucleotide sequence ID" value="XM_015753938.2"/>
</dbReference>
<feature type="region of interest" description="Disordered" evidence="8">
    <location>
        <begin position="381"/>
        <end position="466"/>
    </location>
</feature>
<dbReference type="GeneID" id="107274648"/>
<comment type="subcellular location">
    <subcellularLocation>
        <location evidence="3">Late endosome membrane</location>
        <topology evidence="3">Single-pass type II membrane protein</topology>
    </subcellularLocation>
    <subcellularLocation>
        <location evidence="4">Lysosome membrane</location>
        <topology evidence="4">Single-pass type II membrane protein</topology>
    </subcellularLocation>
    <subcellularLocation>
        <location evidence="5">Mitochondrion membrane</location>
        <topology evidence="5">Single-pass type II membrane protein</topology>
    </subcellularLocation>
</comment>
<feature type="compositionally biased region" description="Polar residues" evidence="8">
    <location>
        <begin position="386"/>
        <end position="398"/>
    </location>
</feature>
<gene>
    <name evidence="11" type="primary">LOC107274648</name>
</gene>
<dbReference type="PANTHER" id="PTHR43798">
    <property type="entry name" value="MONOACYLGLYCEROL LIPASE"/>
    <property type="match status" value="1"/>
</dbReference>
<dbReference type="GO" id="GO:0031966">
    <property type="term" value="C:mitochondrial membrane"/>
    <property type="evidence" value="ECO:0007669"/>
    <property type="project" value="UniProtKB-SubCell"/>
</dbReference>
<evidence type="ECO:0000256" key="8">
    <source>
        <dbReference type="SAM" id="MobiDB-lite"/>
    </source>
</evidence>
<dbReference type="AlphaFoldDB" id="A0AAJ7CG63"/>
<comment type="function">
    <text evidence="7">Lipase that preferentially hydrolysis medium-chain saturated monoacylglycerols including 2-arachidonoylglycerol. Through 2-arachidonoylglycerol degradation may regulate endocannabinoid signaling pathways. Also has a lysophosphatidyl lipase activity with a preference for lysophosphatidylglycerol among other lysophospholipids. Also able to degrade bis(monoacylglycero)phosphate (BMP) and constitutes the major enzyme for BMP catabolism. BMP, also known as lysobisphosphatidic acid, is enriched in late endosomes and lysosomes and plays a key role in the formation of intraluminal vesicles and in lipid sorting.</text>
</comment>
<dbReference type="KEGG" id="ccin:107274648"/>
<evidence type="ECO:0000256" key="1">
    <source>
        <dbReference type="ARBA" id="ARBA00001613"/>
    </source>
</evidence>
<dbReference type="EC" id="3.1.1.23" evidence="2"/>
<reference evidence="11" key="1">
    <citation type="submission" date="2025-08" db="UniProtKB">
        <authorList>
            <consortium name="RefSeq"/>
        </authorList>
    </citation>
    <scope>IDENTIFICATION</scope>
</reference>
<proteinExistence type="predicted"/>
<dbReference type="GO" id="GO:0046464">
    <property type="term" value="P:acylglycerol catabolic process"/>
    <property type="evidence" value="ECO:0007669"/>
    <property type="project" value="TreeGrafter"/>
</dbReference>
<feature type="compositionally biased region" description="Polar residues" evidence="8">
    <location>
        <begin position="434"/>
        <end position="446"/>
    </location>
</feature>
<evidence type="ECO:0000256" key="6">
    <source>
        <dbReference type="ARBA" id="ARBA00047662"/>
    </source>
</evidence>
<evidence type="ECO:0000256" key="3">
    <source>
        <dbReference type="ARBA" id="ARBA00037797"/>
    </source>
</evidence>
<comment type="catalytic activity">
    <reaction evidence="6">
        <text>1-dodecanoylglycerol + H2O = dodecanoate + glycerol + H(+)</text>
        <dbReference type="Rhea" id="RHEA:44316"/>
        <dbReference type="ChEBI" id="CHEBI:15377"/>
        <dbReference type="ChEBI" id="CHEBI:15378"/>
        <dbReference type="ChEBI" id="CHEBI:17754"/>
        <dbReference type="ChEBI" id="CHEBI:18262"/>
        <dbReference type="ChEBI" id="CHEBI:75539"/>
    </reaction>
</comment>
<evidence type="ECO:0000313" key="11">
    <source>
        <dbReference type="RefSeq" id="XP_015609424.1"/>
    </source>
</evidence>
<dbReference type="Gene3D" id="3.40.50.1820">
    <property type="entry name" value="alpha/beta hydrolase"/>
    <property type="match status" value="1"/>
</dbReference>
<sequence>MAGKDLSSMTATAECTINSEPSWYVKFVSYLKNHNRVAPGKLELPDCDFFIVAPRRTLRVLKPPLKSGGFYEASNDRPESVNDSFFARWSRRPHPSGNCRCSFRQSSRLSTTEEQIISAEINRIRTSLCEAERTGQDIEELEQRISVNLENLIPVTSEPKTESSVDEKLAAIAHVGPVTGDEEIDGRIIKNKIVEDLERYINDLLEEILTDTIKFIAESESVVRKVNDCSMSVCVNPEHLNFCNSLEDVNEKDSIKKIDNEKLPEILEVDNNSFNNISFAFHGDADVISDKGKSNEEVRPEGYVNHAFLGSPNDPDSLDFYLHKPIRTNVNLEHLDCVDSGINSVETVEFQPDQEPSLEESLMEIIDAKLGRSPLRKSWEDLSADGKNSNEISDTANNEEPPKCESVKNTVDKDTSKYTETIHDEEVEVKKQINENTITQNESNKINKIPERDNNSTNDSCTNESFNDLEATNDLSFDKLRLELQDERSSTEEVQLRNKNGISIFRKKFSFNESRRGREDSLKIKSASDRRLRNSSKFQQVELDDYRKKWSEPEGSNLPIENQNPRDLVMFRKNRKPTIVFLHGFGSSAEVFNHQLEYFSNLGYPCIAPDMLGHGMSSAPDRSRDYHFEKLLRDLDTVLQHYAFKPGQKCVLVAHNYGCSFATALACKYDSNIHQLVLISGGGPTPLAPPSTENAGHCCLRTVFAPLLMCGLRREILYSARGRQHPYCGPEHAEQCPSHMKYVLDGMVWPEGDYVFHRRICTPTLLIHGLRDNKVSLVQECQMERTMMKAFLEAIPAAGHCPMTDCPDQLNHMIHCFIDLWKNKKW</sequence>